<dbReference type="Proteomes" id="UP001060085">
    <property type="component" value="Linkage Group LG01"/>
</dbReference>
<accession>A0ACC0C9V0</accession>
<keyword evidence="2" id="KW-1185">Reference proteome</keyword>
<gene>
    <name evidence="1" type="ORF">M9H77_02781</name>
</gene>
<evidence type="ECO:0000313" key="2">
    <source>
        <dbReference type="Proteomes" id="UP001060085"/>
    </source>
</evidence>
<name>A0ACC0C9V0_CATRO</name>
<dbReference type="EMBL" id="CM044701">
    <property type="protein sequence ID" value="KAI5681553.1"/>
    <property type="molecule type" value="Genomic_DNA"/>
</dbReference>
<comment type="caution">
    <text evidence="1">The sequence shown here is derived from an EMBL/GenBank/DDBJ whole genome shotgun (WGS) entry which is preliminary data.</text>
</comment>
<protein>
    <submittedName>
        <fullName evidence="1">Uncharacterized protein</fullName>
    </submittedName>
</protein>
<organism evidence="1 2">
    <name type="scientific">Catharanthus roseus</name>
    <name type="common">Madagascar periwinkle</name>
    <name type="synonym">Vinca rosea</name>
    <dbReference type="NCBI Taxonomy" id="4058"/>
    <lineage>
        <taxon>Eukaryota</taxon>
        <taxon>Viridiplantae</taxon>
        <taxon>Streptophyta</taxon>
        <taxon>Embryophyta</taxon>
        <taxon>Tracheophyta</taxon>
        <taxon>Spermatophyta</taxon>
        <taxon>Magnoliopsida</taxon>
        <taxon>eudicotyledons</taxon>
        <taxon>Gunneridae</taxon>
        <taxon>Pentapetalae</taxon>
        <taxon>asterids</taxon>
        <taxon>lamiids</taxon>
        <taxon>Gentianales</taxon>
        <taxon>Apocynaceae</taxon>
        <taxon>Rauvolfioideae</taxon>
        <taxon>Vinceae</taxon>
        <taxon>Catharanthinae</taxon>
        <taxon>Catharanthus</taxon>
    </lineage>
</organism>
<sequence length="142" mass="16858">MLNYKEHPSKSSHAQLDENSIGMFLCTFLTNIYSAHKYLLSYHFLYKLQEHENKAMYMLAIYRNYMIYYSFIMYRQWSFSSSSSSTVGYNIDSSSETIYVIAVTCPDMFMVFVSLRESLPFLSWVQWSKDNAFRYCCLCCIK</sequence>
<reference evidence="2" key="1">
    <citation type="journal article" date="2023" name="Nat. Plants">
        <title>Single-cell RNA sequencing provides a high-resolution roadmap for understanding the multicellular compartmentation of specialized metabolism.</title>
        <authorList>
            <person name="Sun S."/>
            <person name="Shen X."/>
            <person name="Li Y."/>
            <person name="Li Y."/>
            <person name="Wang S."/>
            <person name="Li R."/>
            <person name="Zhang H."/>
            <person name="Shen G."/>
            <person name="Guo B."/>
            <person name="Wei J."/>
            <person name="Xu J."/>
            <person name="St-Pierre B."/>
            <person name="Chen S."/>
            <person name="Sun C."/>
        </authorList>
    </citation>
    <scope>NUCLEOTIDE SEQUENCE [LARGE SCALE GENOMIC DNA]</scope>
</reference>
<evidence type="ECO:0000313" key="1">
    <source>
        <dbReference type="EMBL" id="KAI5681553.1"/>
    </source>
</evidence>
<proteinExistence type="predicted"/>